<dbReference type="Gene3D" id="3.40.50.1110">
    <property type="entry name" value="SGNH hydrolase"/>
    <property type="match status" value="1"/>
</dbReference>
<dbReference type="GO" id="GO:0006629">
    <property type="term" value="P:lipid metabolic process"/>
    <property type="evidence" value="ECO:0007669"/>
    <property type="project" value="UniProtKB-KW"/>
</dbReference>
<evidence type="ECO:0000256" key="16">
    <source>
        <dbReference type="ARBA" id="ARBA00023264"/>
    </source>
</evidence>
<comment type="catalytic activity">
    <reaction evidence="45">
        <text>1,3-di-(9Z-octadecenoyl)-glycerol + H2O = 1-(9Z-octadecenoyl)-glycerol + (9Z)-octadecenoate + H(+)</text>
        <dbReference type="Rhea" id="RHEA:39939"/>
        <dbReference type="ChEBI" id="CHEBI:15377"/>
        <dbReference type="ChEBI" id="CHEBI:15378"/>
        <dbReference type="ChEBI" id="CHEBI:30823"/>
        <dbReference type="ChEBI" id="CHEBI:75342"/>
        <dbReference type="ChEBI" id="CHEBI:75735"/>
    </reaction>
    <physiologicalReaction direction="left-to-right" evidence="45">
        <dbReference type="Rhea" id="RHEA:39940"/>
    </physiologicalReaction>
</comment>
<comment type="catalytic activity">
    <reaction evidence="25">
        <text>1-hexadecanoyl-2-(9Z)-octadecenoyl-3-octadecanoyl-sn-glycerol + H2O = 2-(9Z-octadecenoyl)-3-octadecanoyl-sn-glycerol + hexadecanoate + H(+)</text>
        <dbReference type="Rhea" id="RHEA:41107"/>
        <dbReference type="ChEBI" id="CHEBI:7896"/>
        <dbReference type="ChEBI" id="CHEBI:15377"/>
        <dbReference type="ChEBI" id="CHEBI:15378"/>
        <dbReference type="ChEBI" id="CHEBI:75558"/>
        <dbReference type="ChEBI" id="CHEBI:77623"/>
    </reaction>
    <physiologicalReaction direction="left-to-right" evidence="25">
        <dbReference type="Rhea" id="RHEA:41108"/>
    </physiologicalReaction>
</comment>
<comment type="catalytic activity">
    <reaction evidence="35">
        <text>1-octadecanoyl-2-(9Z,12Z)-octadecadienoyl-sn-glycerol + H2O = 1-octadecanoyl-sn-glycerol + (9Z,12Z)-octadecadienoate + H(+)</text>
        <dbReference type="Rhea" id="RHEA:40927"/>
        <dbReference type="ChEBI" id="CHEBI:15377"/>
        <dbReference type="ChEBI" id="CHEBI:15378"/>
        <dbReference type="ChEBI" id="CHEBI:30245"/>
        <dbReference type="ChEBI" id="CHEBI:75550"/>
        <dbReference type="ChEBI" id="CHEBI:77097"/>
    </reaction>
    <physiologicalReaction direction="left-to-right" evidence="35">
        <dbReference type="Rhea" id="RHEA:40928"/>
    </physiologicalReaction>
</comment>
<comment type="catalytic activity">
    <reaction evidence="42">
        <text>1-O-hexadecyl-2-(9Z)-octadecenoyl-sn-glycero-3-phosphocholine + H2O = 1-O-hexadecyl-sn-glycero-3-phosphocholine + (9Z)-octadecenoate + H(+)</text>
        <dbReference type="Rhea" id="RHEA:40915"/>
        <dbReference type="ChEBI" id="CHEBI:15377"/>
        <dbReference type="ChEBI" id="CHEBI:15378"/>
        <dbReference type="ChEBI" id="CHEBI:30823"/>
        <dbReference type="ChEBI" id="CHEBI:34112"/>
        <dbReference type="ChEBI" id="CHEBI:64496"/>
    </reaction>
    <physiologicalReaction direction="left-to-right" evidence="42">
        <dbReference type="Rhea" id="RHEA:40916"/>
    </physiologicalReaction>
</comment>
<evidence type="ECO:0000256" key="42">
    <source>
        <dbReference type="ARBA" id="ARBA00048872"/>
    </source>
</evidence>
<evidence type="ECO:0000256" key="36">
    <source>
        <dbReference type="ARBA" id="ARBA00048386"/>
    </source>
</evidence>
<comment type="catalytic activity">
    <reaction evidence="46">
        <text>2-(9Z-octadecenoyl)-glycerol + H2O = glycerol + (9Z)-octadecenoate + H(+)</text>
        <dbReference type="Rhea" id="RHEA:38491"/>
        <dbReference type="ChEBI" id="CHEBI:15377"/>
        <dbReference type="ChEBI" id="CHEBI:15378"/>
        <dbReference type="ChEBI" id="CHEBI:17754"/>
        <dbReference type="ChEBI" id="CHEBI:30823"/>
        <dbReference type="ChEBI" id="CHEBI:73990"/>
    </reaction>
    <physiologicalReaction direction="left-to-right" evidence="46">
        <dbReference type="Rhea" id="RHEA:38492"/>
    </physiologicalReaction>
</comment>
<dbReference type="GO" id="GO:0004806">
    <property type="term" value="F:triacylglycerol lipase activity"/>
    <property type="evidence" value="ECO:0007669"/>
    <property type="project" value="UniProtKB-EC"/>
</dbReference>
<keyword evidence="16" id="KW-1208">Phospholipid metabolism</keyword>
<evidence type="ECO:0000256" key="19">
    <source>
        <dbReference type="ARBA" id="ARBA00023422"/>
    </source>
</evidence>
<comment type="catalytic activity">
    <reaction evidence="17">
        <text>a triacylglycerol + H2O = a diacylglycerol + a fatty acid + H(+)</text>
        <dbReference type="Rhea" id="RHEA:12044"/>
        <dbReference type="ChEBI" id="CHEBI:15377"/>
        <dbReference type="ChEBI" id="CHEBI:15378"/>
        <dbReference type="ChEBI" id="CHEBI:17855"/>
        <dbReference type="ChEBI" id="CHEBI:18035"/>
        <dbReference type="ChEBI" id="CHEBI:28868"/>
        <dbReference type="EC" id="3.1.1.3"/>
    </reaction>
    <physiologicalReaction direction="left-to-right" evidence="17">
        <dbReference type="Rhea" id="RHEA:12045"/>
    </physiologicalReaction>
</comment>
<evidence type="ECO:0000313" key="49">
    <source>
        <dbReference type="Proteomes" id="UP001591681"/>
    </source>
</evidence>
<dbReference type="FunFam" id="3.40.50.1110:FF:000005">
    <property type="entry name" value="Phospholipase B1"/>
    <property type="match status" value="1"/>
</dbReference>
<evidence type="ECO:0000256" key="17">
    <source>
        <dbReference type="ARBA" id="ARBA00023369"/>
    </source>
</evidence>
<dbReference type="InterPro" id="IPR036514">
    <property type="entry name" value="SGNH_hydro_sf"/>
</dbReference>
<keyword evidence="13" id="KW-0443">Lipid metabolism</keyword>
<comment type="catalytic activity">
    <reaction evidence="27">
        <text>1-(9Z-octadecenoyl)-glycerol + H2O = glycerol + (9Z)-octadecenoate + H(+)</text>
        <dbReference type="Rhea" id="RHEA:38487"/>
        <dbReference type="ChEBI" id="CHEBI:15377"/>
        <dbReference type="ChEBI" id="CHEBI:15378"/>
        <dbReference type="ChEBI" id="CHEBI:17754"/>
        <dbReference type="ChEBI" id="CHEBI:30823"/>
        <dbReference type="ChEBI" id="CHEBI:75342"/>
    </reaction>
    <physiologicalReaction direction="left-to-right" evidence="27">
        <dbReference type="Rhea" id="RHEA:38488"/>
    </physiologicalReaction>
</comment>
<evidence type="ECO:0000256" key="30">
    <source>
        <dbReference type="ARBA" id="ARBA00048015"/>
    </source>
</evidence>
<feature type="chain" id="PRO_5044801254" description="Phospholipase B1, membrane-associated" evidence="47">
    <location>
        <begin position="24"/>
        <end position="424"/>
    </location>
</feature>
<dbReference type="PANTHER" id="PTHR21325:SF45">
    <property type="entry name" value="PHOSPHOLIPASE B1, MEMBRANE-ASSOCIATED"/>
    <property type="match status" value="1"/>
</dbReference>
<keyword evidence="15" id="KW-0325">Glycoprotein</keyword>
<comment type="catalytic activity">
    <reaction evidence="36">
        <text>1,2,3-tri-(9Z-octadecenoyl)-glycerol + H2O = di-(9Z)-octadecenoylglycerol + (9Z)-octadecenoate + H(+)</text>
        <dbReference type="Rhea" id="RHEA:38575"/>
        <dbReference type="ChEBI" id="CHEBI:15377"/>
        <dbReference type="ChEBI" id="CHEBI:15378"/>
        <dbReference type="ChEBI" id="CHEBI:30823"/>
        <dbReference type="ChEBI" id="CHEBI:53753"/>
        <dbReference type="ChEBI" id="CHEBI:75945"/>
    </reaction>
    <physiologicalReaction direction="left-to-right" evidence="36">
        <dbReference type="Rhea" id="RHEA:38576"/>
    </physiologicalReaction>
</comment>
<dbReference type="GO" id="GO:0004622">
    <property type="term" value="F:phosphatidylcholine lysophospholipase activity"/>
    <property type="evidence" value="ECO:0007669"/>
    <property type="project" value="UniProtKB-EC"/>
</dbReference>
<keyword evidence="7" id="KW-1003">Cell membrane</keyword>
<comment type="catalytic activity">
    <reaction evidence="29">
        <text>2,3-di-(9Z)-octadecenoyl-sn-glycerol + H2O = 3-(9Z-octadecenoyl)-sn-glycerol + (9Z)-octadecenoate + H(+)</text>
        <dbReference type="Rhea" id="RHEA:42604"/>
        <dbReference type="ChEBI" id="CHEBI:15377"/>
        <dbReference type="ChEBI" id="CHEBI:15378"/>
        <dbReference type="ChEBI" id="CHEBI:30823"/>
        <dbReference type="ChEBI" id="CHEBI:75824"/>
        <dbReference type="ChEBI" id="CHEBI:75938"/>
    </reaction>
    <physiologicalReaction direction="left-to-right" evidence="29">
        <dbReference type="Rhea" id="RHEA:42605"/>
    </physiologicalReaction>
</comment>
<keyword evidence="14" id="KW-0472">Membrane</keyword>
<evidence type="ECO:0000256" key="43">
    <source>
        <dbReference type="ARBA" id="ARBA00048939"/>
    </source>
</evidence>
<evidence type="ECO:0000256" key="18">
    <source>
        <dbReference type="ARBA" id="ARBA00023408"/>
    </source>
</evidence>
<evidence type="ECO:0000256" key="34">
    <source>
        <dbReference type="ARBA" id="ARBA00048362"/>
    </source>
</evidence>
<dbReference type="InterPro" id="IPR035547">
    <property type="entry name" value="Phospholipase_B"/>
</dbReference>
<evidence type="ECO:0000256" key="24">
    <source>
        <dbReference type="ARBA" id="ARBA00045916"/>
    </source>
</evidence>
<comment type="similarity">
    <text evidence="2">Belongs to the 'GDSL' lipolytic enzyme family. Phospholipase B1 subfamily.</text>
</comment>
<evidence type="ECO:0000256" key="13">
    <source>
        <dbReference type="ARBA" id="ARBA00023098"/>
    </source>
</evidence>
<dbReference type="EC" id="3.1.1.3" evidence="5"/>
<comment type="catalytic activity">
    <reaction evidence="30">
        <text>1-hexadecanoyl-2-(9Z-octadecenoyl)-sn-glycero-3-phospho-(1'-sn-glycerol) + H2O = 1-hexadecanoyl-sn-glycero-3-phospho-(1'-sn-glycerol) + (9Z)-octadecenoate + H(+)</text>
        <dbReference type="Rhea" id="RHEA:40919"/>
        <dbReference type="ChEBI" id="CHEBI:15377"/>
        <dbReference type="ChEBI" id="CHEBI:15378"/>
        <dbReference type="ChEBI" id="CHEBI:30823"/>
        <dbReference type="ChEBI" id="CHEBI:72841"/>
        <dbReference type="ChEBI" id="CHEBI:75158"/>
    </reaction>
    <physiologicalReaction direction="left-to-right" evidence="30">
        <dbReference type="Rhea" id="RHEA:40920"/>
    </physiologicalReaction>
</comment>
<comment type="catalytic activity">
    <reaction evidence="19">
        <text>a 1,2-diacyl-sn-glycero-3-phosphocholine + H2O = a 1-acyl-sn-glycero-3-phosphocholine + a fatty acid + H(+)</text>
        <dbReference type="Rhea" id="RHEA:15801"/>
        <dbReference type="ChEBI" id="CHEBI:15377"/>
        <dbReference type="ChEBI" id="CHEBI:15378"/>
        <dbReference type="ChEBI" id="CHEBI:28868"/>
        <dbReference type="ChEBI" id="CHEBI:57643"/>
        <dbReference type="ChEBI" id="CHEBI:58168"/>
        <dbReference type="EC" id="3.1.1.4"/>
    </reaction>
    <physiologicalReaction direction="left-to-right" evidence="19">
        <dbReference type="Rhea" id="RHEA:15802"/>
    </physiologicalReaction>
</comment>
<evidence type="ECO:0000256" key="44">
    <source>
        <dbReference type="ARBA" id="ARBA00049363"/>
    </source>
</evidence>
<keyword evidence="9 47" id="KW-0732">Signal</keyword>
<evidence type="ECO:0000256" key="15">
    <source>
        <dbReference type="ARBA" id="ARBA00023180"/>
    </source>
</evidence>
<feature type="signal peptide" evidence="47">
    <location>
        <begin position="1"/>
        <end position="23"/>
    </location>
</feature>
<evidence type="ECO:0000256" key="7">
    <source>
        <dbReference type="ARBA" id="ARBA00022475"/>
    </source>
</evidence>
<comment type="catalytic activity">
    <reaction evidence="40">
        <text>1-hexadecanoyl-2-(9Z-octadecenoyl)-sn-glycero-3-phosphocholine + H2O = 1-hexadecanoyl-sn-glycero-3-phosphocholine + (9Z)-octadecenoate + H(+)</text>
        <dbReference type="Rhea" id="RHEA:38779"/>
        <dbReference type="ChEBI" id="CHEBI:15377"/>
        <dbReference type="ChEBI" id="CHEBI:15378"/>
        <dbReference type="ChEBI" id="CHEBI:30823"/>
        <dbReference type="ChEBI" id="CHEBI:72998"/>
        <dbReference type="ChEBI" id="CHEBI:73001"/>
    </reaction>
    <physiologicalReaction direction="left-to-right" evidence="40">
        <dbReference type="Rhea" id="RHEA:38780"/>
    </physiologicalReaction>
</comment>
<reference evidence="48 49" key="1">
    <citation type="submission" date="2024-09" db="EMBL/GenBank/DDBJ databases">
        <title>A chromosome-level genome assembly of Gray's grenadier anchovy, Coilia grayii.</title>
        <authorList>
            <person name="Fu Z."/>
        </authorList>
    </citation>
    <scope>NUCLEOTIDE SEQUENCE [LARGE SCALE GENOMIC DNA]</scope>
    <source>
        <strain evidence="48">G4</strain>
        <tissue evidence="48">Muscle</tissue>
    </source>
</reference>
<keyword evidence="10" id="KW-0677">Repeat</keyword>
<keyword evidence="11" id="KW-0378">Hydrolase</keyword>
<evidence type="ECO:0000256" key="41">
    <source>
        <dbReference type="ARBA" id="ARBA00048869"/>
    </source>
</evidence>
<evidence type="ECO:0000256" key="38">
    <source>
        <dbReference type="ARBA" id="ARBA00048613"/>
    </source>
</evidence>
<dbReference type="GO" id="GO:0016324">
    <property type="term" value="C:apical plasma membrane"/>
    <property type="evidence" value="ECO:0007669"/>
    <property type="project" value="UniProtKB-SubCell"/>
</dbReference>
<comment type="catalytic activity">
    <reaction evidence="39">
        <text>1-hexadecanoyl-sn-glycero-3-phosphocholine + H2O = sn-glycerol 3-phosphocholine + hexadecanoate + H(+)</text>
        <dbReference type="Rhea" id="RHEA:40435"/>
        <dbReference type="ChEBI" id="CHEBI:7896"/>
        <dbReference type="ChEBI" id="CHEBI:15377"/>
        <dbReference type="ChEBI" id="CHEBI:15378"/>
        <dbReference type="ChEBI" id="CHEBI:16870"/>
        <dbReference type="ChEBI" id="CHEBI:72998"/>
    </reaction>
    <physiologicalReaction direction="left-to-right" evidence="39">
        <dbReference type="Rhea" id="RHEA:40436"/>
    </physiologicalReaction>
</comment>
<evidence type="ECO:0000256" key="40">
    <source>
        <dbReference type="ARBA" id="ARBA00048699"/>
    </source>
</evidence>
<evidence type="ECO:0000256" key="26">
    <source>
        <dbReference type="ARBA" id="ARBA00047363"/>
    </source>
</evidence>
<comment type="subcellular location">
    <subcellularLocation>
        <location evidence="1">Apical cell membrane</location>
        <topology evidence="1">Single-pass type I membrane protein</topology>
    </subcellularLocation>
</comment>
<dbReference type="PANTHER" id="PTHR21325">
    <property type="entry name" value="PHOSPHOLIPASE B, PLB1"/>
    <property type="match status" value="1"/>
</dbReference>
<evidence type="ECO:0000256" key="10">
    <source>
        <dbReference type="ARBA" id="ARBA00022737"/>
    </source>
</evidence>
<keyword evidence="8" id="KW-0812">Transmembrane</keyword>
<comment type="catalytic activity">
    <reaction evidence="28">
        <text>1-hexadecanoyl-2-(9Z)-octadecenoyl-3-octadecanoyl-sn-glycerol + H2O = 1-hexadecanoyl-2-(9Z-octadecenoyl)-sn-glycerol + octadecanoate + H(+)</text>
        <dbReference type="Rhea" id="RHEA:41111"/>
        <dbReference type="ChEBI" id="CHEBI:15377"/>
        <dbReference type="ChEBI" id="CHEBI:15378"/>
        <dbReference type="ChEBI" id="CHEBI:25629"/>
        <dbReference type="ChEBI" id="CHEBI:75466"/>
        <dbReference type="ChEBI" id="CHEBI:77623"/>
    </reaction>
    <physiologicalReaction direction="left-to-right" evidence="28">
        <dbReference type="Rhea" id="RHEA:41112"/>
    </physiologicalReaction>
</comment>
<evidence type="ECO:0000256" key="25">
    <source>
        <dbReference type="ARBA" id="ARBA00047324"/>
    </source>
</evidence>
<evidence type="ECO:0000256" key="45">
    <source>
        <dbReference type="ARBA" id="ARBA00049372"/>
    </source>
</evidence>
<dbReference type="EC" id="3.1.1.4" evidence="4"/>
<dbReference type="EC" id="3.1.1.5" evidence="3"/>
<evidence type="ECO:0000256" key="35">
    <source>
        <dbReference type="ARBA" id="ARBA00048374"/>
    </source>
</evidence>
<comment type="catalytic activity">
    <reaction evidence="18">
        <text>1-hexadecanoyl-2-(9Z,12Z-octadecadienoyl)-sn-glycero-3-phosphocholine + H2O = (9Z,12Z)-octadecadienoate + 1-hexadecanoyl-sn-glycero-3-phosphocholine + H(+)</text>
        <dbReference type="Rhea" id="RHEA:40811"/>
        <dbReference type="ChEBI" id="CHEBI:15377"/>
        <dbReference type="ChEBI" id="CHEBI:15378"/>
        <dbReference type="ChEBI" id="CHEBI:30245"/>
        <dbReference type="ChEBI" id="CHEBI:72998"/>
        <dbReference type="ChEBI" id="CHEBI:73002"/>
    </reaction>
    <physiologicalReaction direction="left-to-right" evidence="18">
        <dbReference type="Rhea" id="RHEA:40812"/>
    </physiologicalReaction>
</comment>
<comment type="catalytic activity">
    <reaction evidence="32">
        <text>1,2-di-(9Z-octadecenoyl)-sn-glycero-3-phosphocholine + H2O = 1-(9Z-octadecenoyl)-sn-glycero-3-phosphocholine + (9Z)-octadecenoate + H(+)</text>
        <dbReference type="Rhea" id="RHEA:40923"/>
        <dbReference type="ChEBI" id="CHEBI:15377"/>
        <dbReference type="ChEBI" id="CHEBI:15378"/>
        <dbReference type="ChEBI" id="CHEBI:28610"/>
        <dbReference type="ChEBI" id="CHEBI:30823"/>
        <dbReference type="ChEBI" id="CHEBI:74669"/>
    </reaction>
    <physiologicalReaction direction="left-to-right" evidence="32">
        <dbReference type="Rhea" id="RHEA:40924"/>
    </physiologicalReaction>
</comment>
<evidence type="ECO:0000256" key="12">
    <source>
        <dbReference type="ARBA" id="ARBA00022989"/>
    </source>
</evidence>
<evidence type="ECO:0000256" key="31">
    <source>
        <dbReference type="ARBA" id="ARBA00048049"/>
    </source>
</evidence>
<dbReference type="SUPFAM" id="SSF52266">
    <property type="entry name" value="SGNH hydrolase"/>
    <property type="match status" value="1"/>
</dbReference>
<comment type="catalytic activity">
    <reaction evidence="44">
        <text>1,2-dihexadecanoyl-sn-glycero-3-phosphocholine + 2 H2O = sn-glycerol 3-phosphocholine + 2 hexadecanoate + 2 H(+)</text>
        <dbReference type="Rhea" id="RHEA:40975"/>
        <dbReference type="ChEBI" id="CHEBI:7896"/>
        <dbReference type="ChEBI" id="CHEBI:15377"/>
        <dbReference type="ChEBI" id="CHEBI:15378"/>
        <dbReference type="ChEBI" id="CHEBI:16870"/>
        <dbReference type="ChEBI" id="CHEBI:72999"/>
    </reaction>
    <physiologicalReaction direction="left-to-right" evidence="44">
        <dbReference type="Rhea" id="RHEA:40976"/>
    </physiologicalReaction>
</comment>
<comment type="catalytic activity">
    <reaction evidence="41">
        <text>1,3-dihexadecanoyl-2-(9Z-octadecenoyl)glycerol + H2O = 1,3-dihexadecanoylglycerol + (9Z)-octadecenoate + H(+)</text>
        <dbReference type="Rhea" id="RHEA:40983"/>
        <dbReference type="ChEBI" id="CHEBI:15377"/>
        <dbReference type="ChEBI" id="CHEBI:15378"/>
        <dbReference type="ChEBI" id="CHEBI:30823"/>
        <dbReference type="ChEBI" id="CHEBI:75688"/>
        <dbReference type="ChEBI" id="CHEBI:77619"/>
    </reaction>
    <physiologicalReaction direction="left-to-right" evidence="41">
        <dbReference type="Rhea" id="RHEA:40984"/>
    </physiologicalReaction>
</comment>
<comment type="function">
    <text evidence="24">Calcium-independent membrane-associated phospholipase that catalyzes complete diacylation of phospholipids by hydrolyzing both sn-1 and sn-2 fatty acyl chains attached to the glycerol backbone (phospholipase B activity). Has dual phospholipase and lysophospholipase activities toward diacylphospholipids. Preferentially cleaves sn-2 ester bonds over sn-1 bonds. Acts as a lipase toward glycerolipid substrates. Hydrolyzes fatty acyl chains of diacylglycerols with preference for the sn-2 position and of triacylglycerols with not positional selectivity. May also hydrolyze long chain retinyl esters such as retinyl palmitate. May contribute to digestion of dietary phospholipids, glycerolipids and retinoids, facilitating lipid absorption at the brush border.</text>
</comment>
<proteinExistence type="inferred from homology"/>
<evidence type="ECO:0000256" key="5">
    <source>
        <dbReference type="ARBA" id="ARBA00013279"/>
    </source>
</evidence>
<name>A0ABD1KGZ3_9TELE</name>
<organism evidence="48 49">
    <name type="scientific">Coilia grayii</name>
    <name type="common">Gray's grenadier anchovy</name>
    <dbReference type="NCBI Taxonomy" id="363190"/>
    <lineage>
        <taxon>Eukaryota</taxon>
        <taxon>Metazoa</taxon>
        <taxon>Chordata</taxon>
        <taxon>Craniata</taxon>
        <taxon>Vertebrata</taxon>
        <taxon>Euteleostomi</taxon>
        <taxon>Actinopterygii</taxon>
        <taxon>Neopterygii</taxon>
        <taxon>Teleostei</taxon>
        <taxon>Clupei</taxon>
        <taxon>Clupeiformes</taxon>
        <taxon>Clupeoidei</taxon>
        <taxon>Engraulidae</taxon>
        <taxon>Coilinae</taxon>
        <taxon>Coilia</taxon>
    </lineage>
</organism>
<accession>A0ABD1KGZ3</accession>
<evidence type="ECO:0000256" key="6">
    <source>
        <dbReference type="ARBA" id="ARBA00015133"/>
    </source>
</evidence>
<evidence type="ECO:0000256" key="22">
    <source>
        <dbReference type="ARBA" id="ARBA00031485"/>
    </source>
</evidence>
<evidence type="ECO:0000256" key="29">
    <source>
        <dbReference type="ARBA" id="ARBA00048011"/>
    </source>
</evidence>
<dbReference type="AlphaFoldDB" id="A0ABD1KGZ3"/>
<evidence type="ECO:0000256" key="1">
    <source>
        <dbReference type="ARBA" id="ARBA00004247"/>
    </source>
</evidence>
<dbReference type="InterPro" id="IPR001087">
    <property type="entry name" value="GDSL"/>
</dbReference>
<evidence type="ECO:0000256" key="33">
    <source>
        <dbReference type="ARBA" id="ARBA00048227"/>
    </source>
</evidence>
<comment type="catalytic activity">
    <reaction evidence="38">
        <text>1-hexadecanoyl-2-(9Z-octadecenoyl)-sn-glycero-3-phosphoethanolamine + H2O = 1-hexadecanoyl-sn-glycero-3-phosphoethanolamine + (9Z)-octadecenoate + H(+)</text>
        <dbReference type="Rhea" id="RHEA:40911"/>
        <dbReference type="ChEBI" id="CHEBI:15377"/>
        <dbReference type="ChEBI" id="CHEBI:15378"/>
        <dbReference type="ChEBI" id="CHEBI:30823"/>
        <dbReference type="ChEBI" id="CHEBI:73004"/>
        <dbReference type="ChEBI" id="CHEBI:73007"/>
    </reaction>
    <physiologicalReaction direction="left-to-right" evidence="38">
        <dbReference type="Rhea" id="RHEA:40912"/>
    </physiologicalReaction>
</comment>
<evidence type="ECO:0000256" key="39">
    <source>
        <dbReference type="ARBA" id="ARBA00048656"/>
    </source>
</evidence>
<evidence type="ECO:0000256" key="3">
    <source>
        <dbReference type="ARBA" id="ARBA00013274"/>
    </source>
</evidence>
<evidence type="ECO:0000256" key="11">
    <source>
        <dbReference type="ARBA" id="ARBA00022801"/>
    </source>
</evidence>
<dbReference type="GO" id="GO:0004623">
    <property type="term" value="F:phospholipase A2 activity"/>
    <property type="evidence" value="ECO:0007669"/>
    <property type="project" value="UniProtKB-EC"/>
</dbReference>
<comment type="caution">
    <text evidence="48">The sequence shown here is derived from an EMBL/GenBank/DDBJ whole genome shotgun (WGS) entry which is preliminary data.</text>
</comment>
<evidence type="ECO:0000256" key="14">
    <source>
        <dbReference type="ARBA" id="ARBA00023136"/>
    </source>
</evidence>
<comment type="catalytic activity">
    <reaction evidence="26">
        <text>1,3-dihexadecanoyl-2-(9Z-octadecenoyl)glycerol + H2O = 1-hexadecanoyl-2-(9Z-octadecenoyl)-glycerol + hexadecanoate + H(+)</text>
        <dbReference type="Rhea" id="RHEA:40979"/>
        <dbReference type="ChEBI" id="CHEBI:7896"/>
        <dbReference type="ChEBI" id="CHEBI:15377"/>
        <dbReference type="ChEBI" id="CHEBI:15378"/>
        <dbReference type="ChEBI" id="CHEBI:75585"/>
        <dbReference type="ChEBI" id="CHEBI:75688"/>
    </reaction>
    <physiologicalReaction direction="left-to-right" evidence="26">
        <dbReference type="Rhea" id="RHEA:40980"/>
    </physiologicalReaction>
</comment>
<evidence type="ECO:0000256" key="8">
    <source>
        <dbReference type="ARBA" id="ARBA00022692"/>
    </source>
</evidence>
<comment type="catalytic activity">
    <reaction evidence="34">
        <text>1-hexadecanoyl-2-(9Z,12Z-octadecadienoyl)-sn-glycero-3-phosphocholine + H2O = 2-(9Z,12Z-octadecadienoyl)-sn-glycero-3-phosphocholine + hexadecanoate + H(+)</text>
        <dbReference type="Rhea" id="RHEA:40971"/>
        <dbReference type="ChEBI" id="CHEBI:7896"/>
        <dbReference type="ChEBI" id="CHEBI:15377"/>
        <dbReference type="ChEBI" id="CHEBI:15378"/>
        <dbReference type="ChEBI" id="CHEBI:73002"/>
        <dbReference type="ChEBI" id="CHEBI:76084"/>
    </reaction>
    <physiologicalReaction direction="left-to-right" evidence="34">
        <dbReference type="Rhea" id="RHEA:40972"/>
    </physiologicalReaction>
</comment>
<evidence type="ECO:0000256" key="37">
    <source>
        <dbReference type="ARBA" id="ARBA00048454"/>
    </source>
</evidence>
<evidence type="ECO:0000313" key="48">
    <source>
        <dbReference type="EMBL" id="KAL2098467.1"/>
    </source>
</evidence>
<evidence type="ECO:0000256" key="9">
    <source>
        <dbReference type="ARBA" id="ARBA00022729"/>
    </source>
</evidence>
<evidence type="ECO:0000256" key="27">
    <source>
        <dbReference type="ARBA" id="ARBA00047438"/>
    </source>
</evidence>
<evidence type="ECO:0000256" key="32">
    <source>
        <dbReference type="ARBA" id="ARBA00048058"/>
    </source>
</evidence>
<evidence type="ECO:0000256" key="23">
    <source>
        <dbReference type="ARBA" id="ARBA00033022"/>
    </source>
</evidence>
<evidence type="ECO:0000256" key="46">
    <source>
        <dbReference type="ARBA" id="ARBA00049461"/>
    </source>
</evidence>
<keyword evidence="12" id="KW-1133">Transmembrane helix</keyword>
<evidence type="ECO:0000256" key="28">
    <source>
        <dbReference type="ARBA" id="ARBA00047459"/>
    </source>
</evidence>
<keyword evidence="49" id="KW-1185">Reference proteome</keyword>
<evidence type="ECO:0000256" key="2">
    <source>
        <dbReference type="ARBA" id="ARBA00009979"/>
    </source>
</evidence>
<dbReference type="Proteomes" id="UP001591681">
    <property type="component" value="Unassembled WGS sequence"/>
</dbReference>
<evidence type="ECO:0000256" key="4">
    <source>
        <dbReference type="ARBA" id="ARBA00013278"/>
    </source>
</evidence>
<dbReference type="Pfam" id="PF00657">
    <property type="entry name" value="Lipase_GDSL"/>
    <property type="match status" value="1"/>
</dbReference>
<evidence type="ECO:0000256" key="21">
    <source>
        <dbReference type="ARBA" id="ARBA00031182"/>
    </source>
</evidence>
<evidence type="ECO:0000256" key="47">
    <source>
        <dbReference type="SAM" id="SignalP"/>
    </source>
</evidence>
<evidence type="ECO:0000256" key="20">
    <source>
        <dbReference type="ARBA" id="ARBA00029723"/>
    </source>
</evidence>
<comment type="catalytic activity">
    <reaction evidence="43">
        <text>1-hexadecanoyl-2-(9Z)-octadecenoyl-3-octadecanoyl-sn-glycerol + H2O = 1-hexadecanoyl-3-octadecanoyl-sn-glycerol + (9Z)-octadecenoate + H(+)</text>
        <dbReference type="Rhea" id="RHEA:41103"/>
        <dbReference type="ChEBI" id="CHEBI:15377"/>
        <dbReference type="ChEBI" id="CHEBI:15378"/>
        <dbReference type="ChEBI" id="CHEBI:30823"/>
        <dbReference type="ChEBI" id="CHEBI:77623"/>
        <dbReference type="ChEBI" id="CHEBI:77624"/>
    </reaction>
    <physiologicalReaction direction="left-to-right" evidence="43">
        <dbReference type="Rhea" id="RHEA:41104"/>
    </physiologicalReaction>
</comment>
<dbReference type="InterPro" id="IPR038885">
    <property type="entry name" value="PLB1"/>
</dbReference>
<comment type="catalytic activity">
    <reaction evidence="37">
        <text>a 1-acyl-sn-glycero-3-phosphocholine + H2O = sn-glycerol 3-phosphocholine + a fatty acid + H(+)</text>
        <dbReference type="Rhea" id="RHEA:15177"/>
        <dbReference type="ChEBI" id="CHEBI:15377"/>
        <dbReference type="ChEBI" id="CHEBI:15378"/>
        <dbReference type="ChEBI" id="CHEBI:16870"/>
        <dbReference type="ChEBI" id="CHEBI:28868"/>
        <dbReference type="ChEBI" id="CHEBI:58168"/>
        <dbReference type="EC" id="3.1.1.5"/>
    </reaction>
    <physiologicalReaction direction="left-to-right" evidence="37">
        <dbReference type="Rhea" id="RHEA:15178"/>
    </physiologicalReaction>
</comment>
<comment type="catalytic activity">
    <reaction evidence="33">
        <text>1,2-dihexadecanoyl-sn-glycero-3-phosphocholine + H2O = 1-hexadecanoyl-sn-glycero-3-phosphocholine + hexadecanoate + H(+)</text>
        <dbReference type="Rhea" id="RHEA:41223"/>
        <dbReference type="ChEBI" id="CHEBI:7896"/>
        <dbReference type="ChEBI" id="CHEBI:15377"/>
        <dbReference type="ChEBI" id="CHEBI:15378"/>
        <dbReference type="ChEBI" id="CHEBI:72998"/>
        <dbReference type="ChEBI" id="CHEBI:72999"/>
    </reaction>
    <physiologicalReaction direction="left-to-right" evidence="33">
        <dbReference type="Rhea" id="RHEA:41224"/>
    </physiologicalReaction>
</comment>
<dbReference type="CDD" id="cd01824">
    <property type="entry name" value="Phospholipase_B_like"/>
    <property type="match status" value="1"/>
</dbReference>
<sequence length="424" mass="47534">MNPGSAMFVLYTVSVMTYQCAQGGTWLGDFQEAVKDFSEEDLNKEHPESTRVGEFRNAPFQCPDMSPSPSVPTSVERVKAADIKVIAALGDSLTSGVALNASSILEIPIEYRHLSWSIGGHGSYQDVITLANIVRLFNPDVLGPAPANTVAGKPTTLQQTGFNLAISGANTQNFTELTRKMINTFKNYSGLNFTEDWKLLTVLIGLNDICDYCKNKTLFSVDNFINHINESLQMMMDEVPRLIVNMVQLPIIQSLRQVQKPTFACQLQRVFCSCLILPEANSTELTELVELNRQFQVRLEELIQSGRFFKNDFAVVLQPYLARIDVPRLPNGTVDFSYFALDCFHFSLKTHQEMAKRLWNNMFQPDGEKDMLSNITDPVALICPPQEHPYIYTRPRAQISAATQTQVLTTLMSVVAALTIMLFH</sequence>
<dbReference type="EMBL" id="JBHFQA010000005">
    <property type="protein sequence ID" value="KAL2098467.1"/>
    <property type="molecule type" value="Genomic_DNA"/>
</dbReference>
<protein>
    <recommendedName>
        <fullName evidence="6">Phospholipase B1, membrane-associated</fullName>
        <ecNumber evidence="5">3.1.1.3</ecNumber>
        <ecNumber evidence="4">3.1.1.4</ecNumber>
        <ecNumber evidence="3">3.1.1.5</ecNumber>
    </recommendedName>
    <alternativeName>
        <fullName evidence="20">Lysophospholipase</fullName>
    </alternativeName>
    <alternativeName>
        <fullName evidence="21">Phospholipase A2</fullName>
    </alternativeName>
    <alternativeName>
        <fullName evidence="23">Phospholipase B/lipase</fullName>
    </alternativeName>
    <alternativeName>
        <fullName evidence="22">Triacylglycerol lipase</fullName>
    </alternativeName>
</protein>
<gene>
    <name evidence="48" type="ORF">ACEWY4_004947</name>
</gene>
<comment type="catalytic activity">
    <reaction evidence="31">
        <text>a 1-O-alkyl-2-acyl-sn-glycero-3-phosphocholine + H2O = a 1-O-alkyl-sn-glycero-3-phosphocholine + a fatty acid + H(+)</text>
        <dbReference type="Rhea" id="RHEA:36231"/>
        <dbReference type="ChEBI" id="CHEBI:15377"/>
        <dbReference type="ChEBI" id="CHEBI:15378"/>
        <dbReference type="ChEBI" id="CHEBI:28868"/>
        <dbReference type="ChEBI" id="CHEBI:30909"/>
        <dbReference type="ChEBI" id="CHEBI:36702"/>
        <dbReference type="EC" id="3.1.1.4"/>
    </reaction>
    <physiologicalReaction direction="left-to-right" evidence="31">
        <dbReference type="Rhea" id="RHEA:36232"/>
    </physiologicalReaction>
</comment>